<organism evidence="1 2">
    <name type="scientific">Pacificispira spongiicola</name>
    <dbReference type="NCBI Taxonomy" id="2729598"/>
    <lineage>
        <taxon>Bacteria</taxon>
        <taxon>Pseudomonadati</taxon>
        <taxon>Pseudomonadota</taxon>
        <taxon>Alphaproteobacteria</taxon>
        <taxon>Rhodospirillales</taxon>
        <taxon>Rhodospirillaceae</taxon>
        <taxon>Pacificispira</taxon>
    </lineage>
</organism>
<protein>
    <submittedName>
        <fullName evidence="1">Asp/Glu racemase</fullName>
    </submittedName>
</protein>
<dbReference type="EMBL" id="JABBNT010000001">
    <property type="protein sequence ID" value="NMM42843.1"/>
    <property type="molecule type" value="Genomic_DNA"/>
</dbReference>
<dbReference type="PIRSF" id="PIRSF015736">
    <property type="entry name" value="MI"/>
    <property type="match status" value="1"/>
</dbReference>
<name>A0A7Y0DWK4_9PROT</name>
<dbReference type="Gene3D" id="3.40.50.12500">
    <property type="match status" value="1"/>
</dbReference>
<dbReference type="Proteomes" id="UP000539372">
    <property type="component" value="Unassembled WGS sequence"/>
</dbReference>
<comment type="caution">
    <text evidence="1">The sequence shown here is derived from an EMBL/GenBank/DDBJ whole genome shotgun (WGS) entry which is preliminary data.</text>
</comment>
<dbReference type="PANTHER" id="PTHR40267:SF1">
    <property type="entry name" value="BLR3294 PROTEIN"/>
    <property type="match status" value="1"/>
</dbReference>
<evidence type="ECO:0000313" key="1">
    <source>
        <dbReference type="EMBL" id="NMM42843.1"/>
    </source>
</evidence>
<keyword evidence="2" id="KW-1185">Reference proteome</keyword>
<dbReference type="Pfam" id="PF17645">
    <property type="entry name" value="Amdase"/>
    <property type="match status" value="1"/>
</dbReference>
<dbReference type="AlphaFoldDB" id="A0A7Y0DWK4"/>
<proteinExistence type="predicted"/>
<sequence>MRLEFELTDPLGQRATMGLIALQSDETIEHDFRRLLPMDGVAFYVSRVPSGLDVTPETLAAMETHMPAAATLLPRPAAFDIVGYGCTSGTSVIGPQRVADLISGACTTKAVTEPLTALVAACNTLSVSRLGFLSPYVGPVSETLRGELAARGIESPVFGSFEEAEEAKVARIAPQSVIDGALSLAASDRVDAVFLSCTNLRTLDVIEEIETKAGKPVLSSNQVLAWHMCRSAGLPLADRSVGALSRT</sequence>
<gene>
    <name evidence="1" type="ORF">HH303_00025</name>
</gene>
<evidence type="ECO:0000313" key="2">
    <source>
        <dbReference type="Proteomes" id="UP000539372"/>
    </source>
</evidence>
<dbReference type="PANTHER" id="PTHR40267">
    <property type="entry name" value="BLR3294 PROTEIN"/>
    <property type="match status" value="1"/>
</dbReference>
<reference evidence="1 2" key="1">
    <citation type="submission" date="2020-04" db="EMBL/GenBank/DDBJ databases">
        <title>Rhodospirillaceae bacterium KN72 isolated from deep sea.</title>
        <authorList>
            <person name="Zhang D.-C."/>
        </authorList>
    </citation>
    <scope>NUCLEOTIDE SEQUENCE [LARGE SCALE GENOMIC DNA]</scope>
    <source>
        <strain evidence="1 2">KN72</strain>
    </source>
</reference>
<dbReference type="InterPro" id="IPR026286">
    <property type="entry name" value="MaiA/AMDase"/>
</dbReference>
<dbReference type="InterPro" id="IPR053714">
    <property type="entry name" value="Iso_Racemase_Enz_sf"/>
</dbReference>
<accession>A0A7Y0DWK4</accession>
<dbReference type="RefSeq" id="WP_169623167.1">
    <property type="nucleotide sequence ID" value="NZ_JABBNT010000001.1"/>
</dbReference>